<dbReference type="InterPro" id="IPR023753">
    <property type="entry name" value="FAD/NAD-binding_dom"/>
</dbReference>
<dbReference type="GO" id="GO:0003955">
    <property type="term" value="F:NAD(P)H dehydrogenase (quinone) activity"/>
    <property type="evidence" value="ECO:0007669"/>
    <property type="project" value="TreeGrafter"/>
</dbReference>
<dbReference type="Proteomes" id="UP000518091">
    <property type="component" value="Unassembled WGS sequence"/>
</dbReference>
<accession>A0A7V9VXX3</accession>
<evidence type="ECO:0000256" key="1">
    <source>
        <dbReference type="ARBA" id="ARBA00001974"/>
    </source>
</evidence>
<dbReference type="PRINTS" id="PR00368">
    <property type="entry name" value="FADPNR"/>
</dbReference>
<reference evidence="6 8" key="2">
    <citation type="submission" date="2020-07" db="EMBL/GenBank/DDBJ databases">
        <title>Identification of Halomonas strains.</title>
        <authorList>
            <person name="Xiao Z."/>
            <person name="Shen J."/>
        </authorList>
    </citation>
    <scope>NUCLEOTIDE SEQUENCE [LARGE SCALE GENOMIC DNA]</scope>
    <source>
        <strain evidence="6 8">DSM 17331</strain>
    </source>
</reference>
<keyword evidence="3" id="KW-0274">FAD</keyword>
<dbReference type="Proteomes" id="UP000814353">
    <property type="component" value="Unassembled WGS sequence"/>
</dbReference>
<keyword evidence="9" id="KW-1185">Reference proteome</keyword>
<evidence type="ECO:0000256" key="2">
    <source>
        <dbReference type="ARBA" id="ARBA00022630"/>
    </source>
</evidence>
<reference evidence="7 9" key="1">
    <citation type="submission" date="2020-05" db="EMBL/GenBank/DDBJ databases">
        <title>Comparative genomic analysis of denitrifying bacteria from Halomonas genus.</title>
        <authorList>
            <person name="Wang L."/>
            <person name="Shao Z."/>
        </authorList>
    </citation>
    <scope>NUCLEOTIDE SEQUENCE [LARGE SCALE GENOMIC DNA]</scope>
    <source>
        <strain evidence="7 9">DSM 17331</strain>
    </source>
</reference>
<evidence type="ECO:0000313" key="6">
    <source>
        <dbReference type="EMBL" id="MBA2777463.1"/>
    </source>
</evidence>
<evidence type="ECO:0000313" key="7">
    <source>
        <dbReference type="EMBL" id="MCG6660133.1"/>
    </source>
</evidence>
<dbReference type="Gene3D" id="3.50.50.100">
    <property type="match status" value="1"/>
</dbReference>
<dbReference type="PANTHER" id="PTHR42913">
    <property type="entry name" value="APOPTOSIS-INDUCING FACTOR 1"/>
    <property type="match status" value="1"/>
</dbReference>
<dbReference type="InterPro" id="IPR051169">
    <property type="entry name" value="NADH-Q_oxidoreductase"/>
</dbReference>
<dbReference type="EMBL" id="JACEFT010000001">
    <property type="protein sequence ID" value="MBA2777463.1"/>
    <property type="molecule type" value="Genomic_DNA"/>
</dbReference>
<organism evidence="6 8">
    <name type="scientific">Billgrantia kenyensis</name>
    <dbReference type="NCBI Taxonomy" id="321266"/>
    <lineage>
        <taxon>Bacteria</taxon>
        <taxon>Pseudomonadati</taxon>
        <taxon>Pseudomonadota</taxon>
        <taxon>Gammaproteobacteria</taxon>
        <taxon>Oceanospirillales</taxon>
        <taxon>Halomonadaceae</taxon>
        <taxon>Billgrantia</taxon>
    </lineage>
</organism>
<evidence type="ECO:0000256" key="3">
    <source>
        <dbReference type="ARBA" id="ARBA00022827"/>
    </source>
</evidence>
<evidence type="ECO:0000256" key="4">
    <source>
        <dbReference type="ARBA" id="ARBA00023002"/>
    </source>
</evidence>
<dbReference type="AlphaFoldDB" id="A0A7V9VXX3"/>
<dbReference type="InterPro" id="IPR036188">
    <property type="entry name" value="FAD/NAD-bd_sf"/>
</dbReference>
<dbReference type="PANTHER" id="PTHR42913:SF9">
    <property type="entry name" value="SLR1591 PROTEIN"/>
    <property type="match status" value="1"/>
</dbReference>
<protein>
    <submittedName>
        <fullName evidence="6">FAD-dependent oxidoreductase</fullName>
    </submittedName>
</protein>
<proteinExistence type="predicted"/>
<dbReference type="RefSeq" id="WP_181512973.1">
    <property type="nucleotide sequence ID" value="NZ_JABFUB010000001.1"/>
</dbReference>
<name>A0A7V9VXX3_9GAMM</name>
<gene>
    <name evidence="6" type="ORF">H1D44_00945</name>
    <name evidence="7" type="ORF">HOP48_01020</name>
</gene>
<evidence type="ECO:0000313" key="9">
    <source>
        <dbReference type="Proteomes" id="UP000814353"/>
    </source>
</evidence>
<keyword evidence="2" id="KW-0285">Flavoprotein</keyword>
<dbReference type="SUPFAM" id="SSF51905">
    <property type="entry name" value="FAD/NAD(P)-binding domain"/>
    <property type="match status" value="2"/>
</dbReference>
<dbReference type="EMBL" id="JABFUB010000001">
    <property type="protein sequence ID" value="MCG6660133.1"/>
    <property type="molecule type" value="Genomic_DNA"/>
</dbReference>
<comment type="caution">
    <text evidence="6">The sequence shown here is derived from an EMBL/GenBank/DDBJ whole genome shotgun (WGS) entry which is preliminary data.</text>
</comment>
<dbReference type="GO" id="GO:0019646">
    <property type="term" value="P:aerobic electron transport chain"/>
    <property type="evidence" value="ECO:0007669"/>
    <property type="project" value="TreeGrafter"/>
</dbReference>
<evidence type="ECO:0000313" key="8">
    <source>
        <dbReference type="Proteomes" id="UP000518091"/>
    </source>
</evidence>
<evidence type="ECO:0000259" key="5">
    <source>
        <dbReference type="Pfam" id="PF07992"/>
    </source>
</evidence>
<sequence length="378" mass="41578">MTRERPRILLVGAGHAHLYLMRNRWRLAEACVTVVDPAAFWYSGMAAGVLGGALSPVADRIDPKRLAARHRFDMVRGRLERLDRENRLAVLEDGRTLGYDLLSLNLGSYAPTLPVRDRGSRAWSVKPIPQLVTLRRCLETGFRRGERARLIVVGGGASGVELACNLRALANRHAAPLSITLVSRGETLLAGAPRGARRWLHGYLSRLDIQVCNGLRAVSHHPLGLLVAEEGVTLGQDTLKLLECEHVVHAGGLEPPPVLERLGLPVIAGRGLALRDTLQSVDDPDIFAAGDCAALSDTPLPRLGVYGVRQAPVLLANLQARLRGRPPQRYTPQSRALTILNLGPRHGLAIRGRLWWAGRASLAWKHWLDERFMAQYRT</sequence>
<comment type="cofactor">
    <cofactor evidence="1">
        <name>FAD</name>
        <dbReference type="ChEBI" id="CHEBI:57692"/>
    </cofactor>
</comment>
<feature type="domain" description="FAD/NAD(P)-binding" evidence="5">
    <location>
        <begin position="7"/>
        <end position="302"/>
    </location>
</feature>
<dbReference type="Pfam" id="PF07992">
    <property type="entry name" value="Pyr_redox_2"/>
    <property type="match status" value="1"/>
</dbReference>
<keyword evidence="4" id="KW-0560">Oxidoreductase</keyword>